<dbReference type="Pfam" id="PF00042">
    <property type="entry name" value="Globin"/>
    <property type="match status" value="1"/>
</dbReference>
<feature type="compositionally biased region" description="Low complexity" evidence="11">
    <location>
        <begin position="8"/>
        <end position="29"/>
    </location>
</feature>
<organism evidence="14 15">
    <name type="scientific">Actinomycetospora aurantiaca</name>
    <dbReference type="NCBI Taxonomy" id="3129233"/>
    <lineage>
        <taxon>Bacteria</taxon>
        <taxon>Bacillati</taxon>
        <taxon>Actinomycetota</taxon>
        <taxon>Actinomycetes</taxon>
        <taxon>Pseudonocardiales</taxon>
        <taxon>Pseudonocardiaceae</taxon>
        <taxon>Actinomycetospora</taxon>
    </lineage>
</organism>
<dbReference type="PROSITE" id="PS01033">
    <property type="entry name" value="GLOBIN"/>
    <property type="match status" value="1"/>
</dbReference>
<dbReference type="Pfam" id="PF00175">
    <property type="entry name" value="NAD_binding_1"/>
    <property type="match status" value="1"/>
</dbReference>
<evidence type="ECO:0000259" key="13">
    <source>
        <dbReference type="PROSITE" id="PS51384"/>
    </source>
</evidence>
<dbReference type="EMBL" id="JBBEGN010000002">
    <property type="protein sequence ID" value="MEJ2867358.1"/>
    <property type="molecule type" value="Genomic_DNA"/>
</dbReference>
<evidence type="ECO:0000313" key="15">
    <source>
        <dbReference type="Proteomes" id="UP001385809"/>
    </source>
</evidence>
<evidence type="ECO:0000256" key="8">
    <source>
        <dbReference type="ARBA" id="ARBA00023027"/>
    </source>
</evidence>
<name>A0ABU8MK89_9PSEU</name>
<comment type="catalytic activity">
    <reaction evidence="10">
        <text>2 nitric oxide + NADPH + 2 O2 = 2 nitrate + NADP(+) + H(+)</text>
        <dbReference type="Rhea" id="RHEA:19465"/>
        <dbReference type="ChEBI" id="CHEBI:15378"/>
        <dbReference type="ChEBI" id="CHEBI:15379"/>
        <dbReference type="ChEBI" id="CHEBI:16480"/>
        <dbReference type="ChEBI" id="CHEBI:17632"/>
        <dbReference type="ChEBI" id="CHEBI:57783"/>
        <dbReference type="ChEBI" id="CHEBI:58349"/>
        <dbReference type="EC" id="1.14.12.17"/>
    </reaction>
</comment>
<dbReference type="CDD" id="cd19753">
    <property type="entry name" value="Mb-like_oxidoreductase"/>
    <property type="match status" value="1"/>
</dbReference>
<dbReference type="Gene3D" id="2.40.30.10">
    <property type="entry name" value="Translation factors"/>
    <property type="match status" value="1"/>
</dbReference>
<keyword evidence="15" id="KW-1185">Reference proteome</keyword>
<reference evidence="14 15" key="1">
    <citation type="submission" date="2024-03" db="EMBL/GenBank/DDBJ databases">
        <title>Actinomycetospora sp. OC33-EN08, a novel actinomycete isolated from wild orchid (Aerides multiflora).</title>
        <authorList>
            <person name="Suriyachadkun C."/>
        </authorList>
    </citation>
    <scope>NUCLEOTIDE SEQUENCE [LARGE SCALE GENOMIC DNA]</scope>
    <source>
        <strain evidence="14 15">OC33-EN08</strain>
    </source>
</reference>
<dbReference type="PANTHER" id="PTHR47354:SF5">
    <property type="entry name" value="PROTEIN RFBI"/>
    <property type="match status" value="1"/>
</dbReference>
<dbReference type="InterPro" id="IPR009050">
    <property type="entry name" value="Globin-like_sf"/>
</dbReference>
<dbReference type="InterPro" id="IPR008333">
    <property type="entry name" value="Cbr1-like_FAD-bd_dom"/>
</dbReference>
<comment type="similarity">
    <text evidence="3">In the C-terminal section; belongs to the flavoprotein pyridine nucleotide cytochrome reductase family.</text>
</comment>
<dbReference type="Proteomes" id="UP001385809">
    <property type="component" value="Unassembled WGS sequence"/>
</dbReference>
<dbReference type="EC" id="1.14.12.17" evidence="4"/>
<comment type="caution">
    <text evidence="14">The sequence shown here is derived from an EMBL/GenBank/DDBJ whole genome shotgun (WGS) entry which is preliminary data.</text>
</comment>
<evidence type="ECO:0000256" key="2">
    <source>
        <dbReference type="ARBA" id="ARBA00001974"/>
    </source>
</evidence>
<protein>
    <recommendedName>
        <fullName evidence="4">nitric oxide dioxygenase</fullName>
        <ecNumber evidence="4">1.14.12.17</ecNumber>
    </recommendedName>
</protein>
<dbReference type="Gene3D" id="3.40.50.80">
    <property type="entry name" value="Nucleotide-binding domain of ferredoxin-NADP reductase (FNR) module"/>
    <property type="match status" value="1"/>
</dbReference>
<keyword evidence="5" id="KW-0408">Iron</keyword>
<evidence type="ECO:0000256" key="7">
    <source>
        <dbReference type="ARBA" id="ARBA00023014"/>
    </source>
</evidence>
<evidence type="ECO:0000256" key="4">
    <source>
        <dbReference type="ARBA" id="ARBA00012229"/>
    </source>
</evidence>
<feature type="domain" description="Globin" evidence="12">
    <location>
        <begin position="274"/>
        <end position="409"/>
    </location>
</feature>
<accession>A0ABU8MK89</accession>
<comment type="cofactor">
    <cofactor evidence="1">
        <name>heme b</name>
        <dbReference type="ChEBI" id="CHEBI:60344"/>
    </cofactor>
</comment>
<evidence type="ECO:0000259" key="12">
    <source>
        <dbReference type="PROSITE" id="PS01033"/>
    </source>
</evidence>
<dbReference type="InterPro" id="IPR039261">
    <property type="entry name" value="FNR_nucleotide-bd"/>
</dbReference>
<gene>
    <name evidence="14" type="ORF">WCD74_06240</name>
</gene>
<dbReference type="Gene3D" id="1.10.490.10">
    <property type="entry name" value="Globins"/>
    <property type="match status" value="1"/>
</dbReference>
<dbReference type="PRINTS" id="PR00410">
    <property type="entry name" value="PHEHYDRXLASE"/>
</dbReference>
<evidence type="ECO:0000256" key="10">
    <source>
        <dbReference type="ARBA" id="ARBA00049433"/>
    </source>
</evidence>
<feature type="compositionally biased region" description="Low complexity" evidence="11">
    <location>
        <begin position="59"/>
        <end position="72"/>
    </location>
</feature>
<dbReference type="InterPro" id="IPR001433">
    <property type="entry name" value="OxRdtase_FAD/NAD-bd"/>
</dbReference>
<dbReference type="InterPro" id="IPR012292">
    <property type="entry name" value="Globin/Proto"/>
</dbReference>
<dbReference type="SUPFAM" id="SSF46458">
    <property type="entry name" value="Globin-like"/>
    <property type="match status" value="1"/>
</dbReference>
<dbReference type="PANTHER" id="PTHR47354">
    <property type="entry name" value="NADH OXIDOREDUCTASE HCR"/>
    <property type="match status" value="1"/>
</dbReference>
<dbReference type="SUPFAM" id="SSF63380">
    <property type="entry name" value="Riboflavin synthase domain-like"/>
    <property type="match status" value="1"/>
</dbReference>
<keyword evidence="5" id="KW-0001">2Fe-2S</keyword>
<evidence type="ECO:0000256" key="11">
    <source>
        <dbReference type="SAM" id="MobiDB-lite"/>
    </source>
</evidence>
<dbReference type="InterPro" id="IPR050415">
    <property type="entry name" value="MRET"/>
</dbReference>
<dbReference type="InterPro" id="IPR000971">
    <property type="entry name" value="Globin"/>
</dbReference>
<proteinExistence type="inferred from homology"/>
<evidence type="ECO:0000256" key="5">
    <source>
        <dbReference type="ARBA" id="ARBA00022714"/>
    </source>
</evidence>
<dbReference type="InterPro" id="IPR017927">
    <property type="entry name" value="FAD-bd_FR_type"/>
</dbReference>
<keyword evidence="8" id="KW-0520">NAD</keyword>
<keyword evidence="7" id="KW-0411">Iron-sulfur</keyword>
<dbReference type="CDD" id="cd06187">
    <property type="entry name" value="O2ase_reductase_like"/>
    <property type="match status" value="1"/>
</dbReference>
<keyword evidence="5" id="KW-0479">Metal-binding</keyword>
<feature type="domain" description="FAD-binding FR-type" evidence="13">
    <location>
        <begin position="414"/>
        <end position="514"/>
    </location>
</feature>
<feature type="region of interest" description="Disordered" evidence="11">
    <location>
        <begin position="1"/>
        <end position="143"/>
    </location>
</feature>
<evidence type="ECO:0000256" key="9">
    <source>
        <dbReference type="ARBA" id="ARBA00048649"/>
    </source>
</evidence>
<dbReference type="PROSITE" id="PS51384">
    <property type="entry name" value="FAD_FR"/>
    <property type="match status" value="1"/>
</dbReference>
<evidence type="ECO:0000313" key="14">
    <source>
        <dbReference type="EMBL" id="MEJ2867358.1"/>
    </source>
</evidence>
<evidence type="ECO:0000256" key="6">
    <source>
        <dbReference type="ARBA" id="ARBA00022857"/>
    </source>
</evidence>
<keyword evidence="6" id="KW-0521">NADP</keyword>
<sequence length="646" mass="68479">MTAARNNGPDAGRHGPAGPAGPPRDGTAGEFPGNWGAAALDRSAVSGREPFGAGPSRWSDLGSSGRGSTLGSYDPDDAVFDIADDRRDDGTTMSHPSGRGAVPPPPARTTAFPPPSLPTARSESGHHAESRSTGGYRGDGYETGGYETGGYETGGYASGGYGSSGYETGGHGSSGYETGGYGSGGGGYETGGYASGGYGSGGYQPADHASGSYGSTTYGSPGHDAGGYAPEYAPEYGSGYGSYRDEPARTTAMPAHQVPEGVGLPTPREAAPASNDATDMVATIRASFEAVAHRTDELTQLFYGWLFRIAPETRELFPVTMELQRTRLLRALIHVVQMVDRPDELNVFLRQLGRDHRKFGVIGEHYDKVGEALLGALGEIAGPAWTREVEQAWVGAYGVVSASMREAADAERGPAVWMARVMEHRRVAPDLAIVRVQTSQPVPYLAGQYVSVETPQRPRMWRSLTPANAPGPDCVMEFHVHTVPGGWVSRAIVSHARVGDVWRIGPPMGQMTLDPRSQADLLMVAGGTGLAPARALIEQLMVDGSDRKVALFVGGRTWSSLYDIDTLRRMAQDNPWLTVVPVVEEDGRRYGAETGTLGEVVARYGAWADRQVVVAGSPPMVRSTVSAMLDAGTPFLQIHYDPYHTD</sequence>
<comment type="catalytic activity">
    <reaction evidence="9">
        <text>2 nitric oxide + NADH + 2 O2 = 2 nitrate + NAD(+) + H(+)</text>
        <dbReference type="Rhea" id="RHEA:19469"/>
        <dbReference type="ChEBI" id="CHEBI:15378"/>
        <dbReference type="ChEBI" id="CHEBI:15379"/>
        <dbReference type="ChEBI" id="CHEBI:16480"/>
        <dbReference type="ChEBI" id="CHEBI:17632"/>
        <dbReference type="ChEBI" id="CHEBI:57540"/>
        <dbReference type="ChEBI" id="CHEBI:57945"/>
        <dbReference type="EC" id="1.14.12.17"/>
    </reaction>
</comment>
<comment type="cofactor">
    <cofactor evidence="2">
        <name>FAD</name>
        <dbReference type="ChEBI" id="CHEBI:57692"/>
    </cofactor>
</comment>
<evidence type="ECO:0000256" key="1">
    <source>
        <dbReference type="ARBA" id="ARBA00001970"/>
    </source>
</evidence>
<dbReference type="InterPro" id="IPR017938">
    <property type="entry name" value="Riboflavin_synthase-like_b-brl"/>
</dbReference>
<dbReference type="Pfam" id="PF00970">
    <property type="entry name" value="FAD_binding_6"/>
    <property type="match status" value="1"/>
</dbReference>
<dbReference type="SUPFAM" id="SSF52343">
    <property type="entry name" value="Ferredoxin reductase-like, C-terminal NADP-linked domain"/>
    <property type="match status" value="1"/>
</dbReference>
<evidence type="ECO:0000256" key="3">
    <source>
        <dbReference type="ARBA" id="ARBA00006401"/>
    </source>
</evidence>
<feature type="compositionally biased region" description="Pro residues" evidence="11">
    <location>
        <begin position="102"/>
        <end position="117"/>
    </location>
</feature>